<reference evidence="2 3" key="1">
    <citation type="submission" date="2016-04" db="EMBL/GenBank/DDBJ databases">
        <title>Draft genome sequence of freshwater magnetotactic bacteria Magnetospirillum marisnigri SP-1 and Magnetospirillum moscoviense BB-1.</title>
        <authorList>
            <person name="Koziaeva V."/>
            <person name="Dziuba M.V."/>
            <person name="Ivanov T.M."/>
            <person name="Kuznetsov B."/>
            <person name="Grouzdev D.S."/>
        </authorList>
    </citation>
    <scope>NUCLEOTIDE SEQUENCE [LARGE SCALE GENOMIC DNA]</scope>
    <source>
        <strain evidence="2 3">SP-1</strain>
    </source>
</reference>
<feature type="transmembrane region" description="Helical" evidence="1">
    <location>
        <begin position="263"/>
        <end position="284"/>
    </location>
</feature>
<dbReference type="EMBL" id="LWQT01000047">
    <property type="protein sequence ID" value="OAN51261.1"/>
    <property type="molecule type" value="Genomic_DNA"/>
</dbReference>
<organism evidence="2 3">
    <name type="scientific">Paramagnetospirillum marisnigri</name>
    <dbReference type="NCBI Taxonomy" id="1285242"/>
    <lineage>
        <taxon>Bacteria</taxon>
        <taxon>Pseudomonadati</taxon>
        <taxon>Pseudomonadota</taxon>
        <taxon>Alphaproteobacteria</taxon>
        <taxon>Rhodospirillales</taxon>
        <taxon>Magnetospirillaceae</taxon>
        <taxon>Paramagnetospirillum</taxon>
    </lineage>
</organism>
<proteinExistence type="predicted"/>
<dbReference type="Proteomes" id="UP000078428">
    <property type="component" value="Unassembled WGS sequence"/>
</dbReference>
<keyword evidence="3" id="KW-1185">Reference proteome</keyword>
<keyword evidence="1" id="KW-0472">Membrane</keyword>
<evidence type="ECO:0000313" key="2">
    <source>
        <dbReference type="EMBL" id="OAN51261.1"/>
    </source>
</evidence>
<feature type="transmembrane region" description="Helical" evidence="1">
    <location>
        <begin position="134"/>
        <end position="157"/>
    </location>
</feature>
<evidence type="ECO:0000256" key="1">
    <source>
        <dbReference type="SAM" id="Phobius"/>
    </source>
</evidence>
<dbReference type="RefSeq" id="WP_068491700.1">
    <property type="nucleotide sequence ID" value="NZ_LWQT01000047.1"/>
</dbReference>
<comment type="caution">
    <text evidence="2">The sequence shown here is derived from an EMBL/GenBank/DDBJ whole genome shotgun (WGS) entry which is preliminary data.</text>
</comment>
<evidence type="ECO:0000313" key="3">
    <source>
        <dbReference type="Proteomes" id="UP000078428"/>
    </source>
</evidence>
<protein>
    <submittedName>
        <fullName evidence="2">Uncharacterized protein</fullName>
    </submittedName>
</protein>
<name>A0A178MSY7_9PROT</name>
<dbReference type="AlphaFoldDB" id="A0A178MSY7"/>
<keyword evidence="1" id="KW-0812">Transmembrane</keyword>
<feature type="transmembrane region" description="Helical" evidence="1">
    <location>
        <begin position="304"/>
        <end position="324"/>
    </location>
</feature>
<dbReference type="STRING" id="1285242.A6A04_16545"/>
<feature type="transmembrane region" description="Helical" evidence="1">
    <location>
        <begin position="184"/>
        <end position="205"/>
    </location>
</feature>
<gene>
    <name evidence="2" type="ORF">A6A04_16545</name>
</gene>
<feature type="transmembrane region" description="Helical" evidence="1">
    <location>
        <begin position="52"/>
        <end position="74"/>
    </location>
</feature>
<keyword evidence="1" id="KW-1133">Transmembrane helix</keyword>
<sequence>MIFQPAIIALLLASLVGTMMVTASLPFAVRVLRFWDTASGSESQLEMEKRTYLVSTLLVVVLLSELASLILFVFNADRMSSLFVGAMCAVGTLNVNEFGFPTLYLKIIVFFAASAWLVLNHVDSRGFDYPLVRVKYGALMILAPLMAVAAGVQLAYFLGLRADVIASCCSTLFSGATQVTSDKLAAIAPEASLAGLVAALGLVMVAGRRALATGKGAVVFALLSLVAFAMAMEAVVAAISVYVYELPHHHCPFCILKGEYGHVGYALYLPLFAAAALGLGGGIAQPAARIQSLAEAAPRIMRRCVGSSMAGFGLFGAVTVWLIWRSHLILIEPERLLFFLPGGQP</sequence>
<dbReference type="OrthoDB" id="9788139at2"/>
<feature type="transmembrane region" description="Helical" evidence="1">
    <location>
        <begin position="217"/>
        <end position="243"/>
    </location>
</feature>
<accession>A0A178MSY7</accession>
<feature type="transmembrane region" description="Helical" evidence="1">
    <location>
        <begin position="104"/>
        <end position="122"/>
    </location>
</feature>